<reference evidence="2 3" key="1">
    <citation type="submission" date="2019-03" db="EMBL/GenBank/DDBJ databases">
        <title>First draft genome of Liparis tanakae, snailfish: a comprehensive survey of snailfish specific genes.</title>
        <authorList>
            <person name="Kim W."/>
            <person name="Song I."/>
            <person name="Jeong J.-H."/>
            <person name="Kim D."/>
            <person name="Kim S."/>
            <person name="Ryu S."/>
            <person name="Song J.Y."/>
            <person name="Lee S.K."/>
        </authorList>
    </citation>
    <scope>NUCLEOTIDE SEQUENCE [LARGE SCALE GENOMIC DNA]</scope>
    <source>
        <tissue evidence="2">Muscle</tissue>
    </source>
</reference>
<protein>
    <submittedName>
        <fullName evidence="2">Uncharacterized protein</fullName>
    </submittedName>
</protein>
<proteinExistence type="predicted"/>
<feature type="region of interest" description="Disordered" evidence="1">
    <location>
        <begin position="106"/>
        <end position="142"/>
    </location>
</feature>
<evidence type="ECO:0000313" key="2">
    <source>
        <dbReference type="EMBL" id="TNN63574.1"/>
    </source>
</evidence>
<evidence type="ECO:0000256" key="1">
    <source>
        <dbReference type="SAM" id="MobiDB-lite"/>
    </source>
</evidence>
<organism evidence="2 3">
    <name type="scientific">Liparis tanakae</name>
    <name type="common">Tanaka's snailfish</name>
    <dbReference type="NCBI Taxonomy" id="230148"/>
    <lineage>
        <taxon>Eukaryota</taxon>
        <taxon>Metazoa</taxon>
        <taxon>Chordata</taxon>
        <taxon>Craniata</taxon>
        <taxon>Vertebrata</taxon>
        <taxon>Euteleostomi</taxon>
        <taxon>Actinopterygii</taxon>
        <taxon>Neopterygii</taxon>
        <taxon>Teleostei</taxon>
        <taxon>Neoteleostei</taxon>
        <taxon>Acanthomorphata</taxon>
        <taxon>Eupercaria</taxon>
        <taxon>Perciformes</taxon>
        <taxon>Cottioidei</taxon>
        <taxon>Cottales</taxon>
        <taxon>Liparidae</taxon>
        <taxon>Liparis</taxon>
    </lineage>
</organism>
<comment type="caution">
    <text evidence="2">The sequence shown here is derived from an EMBL/GenBank/DDBJ whole genome shotgun (WGS) entry which is preliminary data.</text>
</comment>
<gene>
    <name evidence="2" type="ORF">EYF80_026226</name>
</gene>
<feature type="compositionally biased region" description="Polar residues" evidence="1">
    <location>
        <begin position="126"/>
        <end position="142"/>
    </location>
</feature>
<keyword evidence="3" id="KW-1185">Reference proteome</keyword>
<evidence type="ECO:0000313" key="3">
    <source>
        <dbReference type="Proteomes" id="UP000314294"/>
    </source>
</evidence>
<accession>A0A4Z2HF80</accession>
<dbReference type="AlphaFoldDB" id="A0A4Z2HF80"/>
<dbReference type="Proteomes" id="UP000314294">
    <property type="component" value="Unassembled WGS sequence"/>
</dbReference>
<sequence length="142" mass="15582">MNTVFNPVSTTMVCSITLPHRAAAQLTFHREPRGAGRKSRYSFLPHYAASISSHRLPVGTPERCLLSCVVLWLYPHHLLTWPLACGAASLRWLIISCLSRDHLPRGPGSITAHQRPPIEPPPKPTGVSNHLANNDSCSCQSS</sequence>
<name>A0A4Z2HF80_9TELE</name>
<dbReference type="EMBL" id="SRLO01000270">
    <property type="protein sequence ID" value="TNN63574.1"/>
    <property type="molecule type" value="Genomic_DNA"/>
</dbReference>